<sequence>MHAGLVDELLLYIAPVLLGDSARPLLHLPTLADMAARWQLRMLDQRMLGEDMRLLLRPH</sequence>
<proteinExistence type="predicted"/>
<dbReference type="Pfam" id="PF01872">
    <property type="entry name" value="RibD_C"/>
    <property type="match status" value="1"/>
</dbReference>
<gene>
    <name evidence="2" type="ORF">B1A_16212</name>
</gene>
<dbReference type="InterPro" id="IPR002734">
    <property type="entry name" value="RibDG_C"/>
</dbReference>
<name>T0YZK1_9ZZZZ</name>
<accession>T0YZK1</accession>
<protein>
    <submittedName>
        <fullName evidence="2">Riboflavin biosynthesis protein RibD</fullName>
    </submittedName>
</protein>
<dbReference type="GO" id="GO:0008703">
    <property type="term" value="F:5-amino-6-(5-phosphoribosylamino)uracil reductase activity"/>
    <property type="evidence" value="ECO:0007669"/>
    <property type="project" value="InterPro"/>
</dbReference>
<dbReference type="SUPFAM" id="SSF53597">
    <property type="entry name" value="Dihydrofolate reductase-like"/>
    <property type="match status" value="1"/>
</dbReference>
<comment type="caution">
    <text evidence="2">The sequence shown here is derived from an EMBL/GenBank/DDBJ whole genome shotgun (WGS) entry which is preliminary data.</text>
</comment>
<dbReference type="GO" id="GO:0009231">
    <property type="term" value="P:riboflavin biosynthetic process"/>
    <property type="evidence" value="ECO:0007669"/>
    <property type="project" value="InterPro"/>
</dbReference>
<reference evidence="2" key="1">
    <citation type="submission" date="2013-08" db="EMBL/GenBank/DDBJ databases">
        <authorList>
            <person name="Mendez C."/>
            <person name="Richter M."/>
            <person name="Ferrer M."/>
            <person name="Sanchez J."/>
        </authorList>
    </citation>
    <scope>NUCLEOTIDE SEQUENCE</scope>
</reference>
<dbReference type="InterPro" id="IPR024072">
    <property type="entry name" value="DHFR-like_dom_sf"/>
</dbReference>
<dbReference type="Gene3D" id="3.40.430.10">
    <property type="entry name" value="Dihydrofolate Reductase, subunit A"/>
    <property type="match status" value="1"/>
</dbReference>
<evidence type="ECO:0000259" key="1">
    <source>
        <dbReference type="Pfam" id="PF01872"/>
    </source>
</evidence>
<dbReference type="EMBL" id="AUZX01011913">
    <property type="protein sequence ID" value="EQD41106.1"/>
    <property type="molecule type" value="Genomic_DNA"/>
</dbReference>
<feature type="domain" description="Bacterial bifunctional deaminase-reductase C-terminal" evidence="1">
    <location>
        <begin position="2"/>
        <end position="41"/>
    </location>
</feature>
<evidence type="ECO:0000313" key="2">
    <source>
        <dbReference type="EMBL" id="EQD41106.1"/>
    </source>
</evidence>
<dbReference type="AlphaFoldDB" id="T0YZK1"/>
<reference evidence="2" key="2">
    <citation type="journal article" date="2014" name="ISME J.">
        <title>Microbial stratification in low pH oxic and suboxic macroscopic growths along an acid mine drainage.</title>
        <authorList>
            <person name="Mendez-Garcia C."/>
            <person name="Mesa V."/>
            <person name="Sprenger R.R."/>
            <person name="Richter M."/>
            <person name="Diez M.S."/>
            <person name="Solano J."/>
            <person name="Bargiela R."/>
            <person name="Golyshina O.V."/>
            <person name="Manteca A."/>
            <person name="Ramos J.L."/>
            <person name="Gallego J.R."/>
            <person name="Llorente I."/>
            <person name="Martins Dos Santos V.A."/>
            <person name="Jensen O.N."/>
            <person name="Pelaez A.I."/>
            <person name="Sanchez J."/>
            <person name="Ferrer M."/>
        </authorList>
    </citation>
    <scope>NUCLEOTIDE SEQUENCE</scope>
</reference>
<organism evidence="2">
    <name type="scientific">mine drainage metagenome</name>
    <dbReference type="NCBI Taxonomy" id="410659"/>
    <lineage>
        <taxon>unclassified sequences</taxon>
        <taxon>metagenomes</taxon>
        <taxon>ecological metagenomes</taxon>
    </lineage>
</organism>